<evidence type="ECO:0000313" key="1">
    <source>
        <dbReference type="EMBL" id="EHR42525.1"/>
    </source>
</evidence>
<evidence type="ECO:0008006" key="3">
    <source>
        <dbReference type="Google" id="ProtNLM"/>
    </source>
</evidence>
<dbReference type="AlphaFoldDB" id="H3ZA74"/>
<gene>
    <name evidence="1" type="ORF">AJE_01549</name>
</gene>
<protein>
    <recommendedName>
        <fullName evidence="3">CopG family transcriptional regulator</fullName>
    </recommendedName>
</protein>
<proteinExistence type="predicted"/>
<comment type="caution">
    <text evidence="1">The sequence shown here is derived from an EMBL/GenBank/DDBJ whole genome shotgun (WGS) entry which is preliminary data.</text>
</comment>
<dbReference type="eggNOG" id="ENOG5032YQV">
    <property type="taxonomic scope" value="Bacteria"/>
</dbReference>
<dbReference type="Proteomes" id="UP000012046">
    <property type="component" value="Unassembled WGS sequence"/>
</dbReference>
<accession>H3ZA74</accession>
<dbReference type="RefSeq" id="WP_008610319.1">
    <property type="nucleotide sequence ID" value="NZ_AHTH01000004.1"/>
</dbReference>
<name>H3ZA74_9ALTE</name>
<dbReference type="STRING" id="1129374.AJE_01549"/>
<reference evidence="1 2" key="1">
    <citation type="journal article" date="2012" name="J. Bacteriol.">
        <title>Genome Sequence of Extracellular-Protease-Producing Alishewanella jeotgali Isolated from Traditional Korean Fermented Seafood.</title>
        <authorList>
            <person name="Jung J."/>
            <person name="Chun J."/>
            <person name="Park W."/>
        </authorList>
    </citation>
    <scope>NUCLEOTIDE SEQUENCE [LARGE SCALE GENOMIC DNA]</scope>
    <source>
        <strain evidence="1 2">KCTC 22429</strain>
    </source>
</reference>
<sequence>MKAKVFDKKFDDNAVDIIDDLDLSTIKRPNQAQRRVNVDFPAWMIESLDQEANRIGVTRQSIIKVWLAERLEEIAANKARS</sequence>
<dbReference type="PATRIC" id="fig|1129374.4.peg.312"/>
<organism evidence="1 2">
    <name type="scientific">Alishewanella jeotgali KCTC 22429</name>
    <dbReference type="NCBI Taxonomy" id="1129374"/>
    <lineage>
        <taxon>Bacteria</taxon>
        <taxon>Pseudomonadati</taxon>
        <taxon>Pseudomonadota</taxon>
        <taxon>Gammaproteobacteria</taxon>
        <taxon>Alteromonadales</taxon>
        <taxon>Alteromonadaceae</taxon>
        <taxon>Alishewanella</taxon>
    </lineage>
</organism>
<evidence type="ECO:0000313" key="2">
    <source>
        <dbReference type="Proteomes" id="UP000012046"/>
    </source>
</evidence>
<dbReference type="NCBIfam" id="NF047399">
    <property type="entry name" value="BrnA_antitoxin_add"/>
    <property type="match status" value="1"/>
</dbReference>
<dbReference type="EMBL" id="AHTH01000004">
    <property type="protein sequence ID" value="EHR42525.1"/>
    <property type="molecule type" value="Genomic_DNA"/>
</dbReference>
<keyword evidence="2" id="KW-1185">Reference proteome</keyword>